<gene>
    <name evidence="1" type="ORF">ACEZDJ_33195</name>
</gene>
<accession>A0ABV6UXG1</accession>
<dbReference type="EMBL" id="JBHEZZ010000027">
    <property type="protein sequence ID" value="MFC1406160.1"/>
    <property type="molecule type" value="Genomic_DNA"/>
</dbReference>
<reference evidence="1 2" key="1">
    <citation type="submission" date="2024-09" db="EMBL/GenBank/DDBJ databases">
        <authorList>
            <person name="Lee S.D."/>
        </authorList>
    </citation>
    <scope>NUCLEOTIDE SEQUENCE [LARGE SCALE GENOMIC DNA]</scope>
    <source>
        <strain evidence="1 2">N1-5</strain>
    </source>
</reference>
<evidence type="ECO:0000313" key="2">
    <source>
        <dbReference type="Proteomes" id="UP001592528"/>
    </source>
</evidence>
<dbReference type="RefSeq" id="WP_157623522.1">
    <property type="nucleotide sequence ID" value="NZ_JBHEZZ010000027.1"/>
</dbReference>
<organism evidence="1 2">
    <name type="scientific">Streptacidiphilus cavernicola</name>
    <dbReference type="NCBI Taxonomy" id="3342716"/>
    <lineage>
        <taxon>Bacteria</taxon>
        <taxon>Bacillati</taxon>
        <taxon>Actinomycetota</taxon>
        <taxon>Actinomycetes</taxon>
        <taxon>Kitasatosporales</taxon>
        <taxon>Streptomycetaceae</taxon>
        <taxon>Streptacidiphilus</taxon>
    </lineage>
</organism>
<sequence length="154" mass="15940">MTRRRTVLWSVVGVLLLAGAGAVTAVALHGSGPSLPATVLDVPAFPAPGATAPSAFPAVEVALRPGQSFGVRYTVPDYPERWTPGTAEDAGVVQQGNSITVRTPPKGTVGGSSTYVQVYRAVEPGTTHIVWNLACGTQVSACRYTETFDVTVSA</sequence>
<evidence type="ECO:0000313" key="1">
    <source>
        <dbReference type="EMBL" id="MFC1406160.1"/>
    </source>
</evidence>
<name>A0ABV6UXG1_9ACTN</name>
<protein>
    <submittedName>
        <fullName evidence="1">Uncharacterized protein</fullName>
    </submittedName>
</protein>
<comment type="caution">
    <text evidence="1">The sequence shown here is derived from an EMBL/GenBank/DDBJ whole genome shotgun (WGS) entry which is preliminary data.</text>
</comment>
<keyword evidence="2" id="KW-1185">Reference proteome</keyword>
<proteinExistence type="predicted"/>
<dbReference type="Proteomes" id="UP001592528">
    <property type="component" value="Unassembled WGS sequence"/>
</dbReference>